<comment type="caution">
    <text evidence="6">The sequence shown here is derived from an EMBL/GenBank/DDBJ whole genome shotgun (WGS) entry which is preliminary data.</text>
</comment>
<keyword evidence="8" id="KW-1185">Reference proteome</keyword>
<evidence type="ECO:0000313" key="6">
    <source>
        <dbReference type="EMBL" id="CAF4624567.1"/>
    </source>
</evidence>
<evidence type="ECO:0000313" key="8">
    <source>
        <dbReference type="Proteomes" id="UP000663873"/>
    </source>
</evidence>
<sequence length="92" mass="10889">MVDDLNSLKIIGSAELQERPIEEILVKMMDHAIDEMETLRSTNEQKIFEIQRINGQLNKALETVKQTVDTKEKLEADLYRKNKTEIRKRKFR</sequence>
<organism evidence="6 7">
    <name type="scientific">Rotaria socialis</name>
    <dbReference type="NCBI Taxonomy" id="392032"/>
    <lineage>
        <taxon>Eukaryota</taxon>
        <taxon>Metazoa</taxon>
        <taxon>Spiralia</taxon>
        <taxon>Gnathifera</taxon>
        <taxon>Rotifera</taxon>
        <taxon>Eurotatoria</taxon>
        <taxon>Bdelloidea</taxon>
        <taxon>Philodinida</taxon>
        <taxon>Philodinidae</taxon>
        <taxon>Rotaria</taxon>
    </lineage>
</organism>
<dbReference type="AlphaFoldDB" id="A0A821DPJ0"/>
<dbReference type="Proteomes" id="UP000663838">
    <property type="component" value="Unassembled WGS sequence"/>
</dbReference>
<evidence type="ECO:0000313" key="3">
    <source>
        <dbReference type="EMBL" id="CAF4378538.1"/>
    </source>
</evidence>
<evidence type="ECO:0000313" key="2">
    <source>
        <dbReference type="EMBL" id="CAF4332977.1"/>
    </source>
</evidence>
<evidence type="ECO:0000313" key="4">
    <source>
        <dbReference type="EMBL" id="CAF4406786.1"/>
    </source>
</evidence>
<reference evidence="6" key="1">
    <citation type="submission" date="2021-02" db="EMBL/GenBank/DDBJ databases">
        <authorList>
            <person name="Nowell W R."/>
        </authorList>
    </citation>
    <scope>NUCLEOTIDE SEQUENCE</scope>
</reference>
<gene>
    <name evidence="2" type="ORF">HFQ381_LOCUS15580</name>
    <name evidence="5" type="ORF">QYT958_LOCUS2550</name>
    <name evidence="6" type="ORF">TOA249_LOCUS12188</name>
    <name evidence="4" type="ORF">TSG867_LOCUS13407</name>
    <name evidence="3" type="ORF">UJA718_LOCUS17585</name>
</gene>
<dbReference type="Proteomes" id="UP000663862">
    <property type="component" value="Unassembled WGS sequence"/>
</dbReference>
<evidence type="ECO:0000313" key="5">
    <source>
        <dbReference type="EMBL" id="CAF4475113.1"/>
    </source>
</evidence>
<dbReference type="EMBL" id="CAJOBQ010000712">
    <property type="protein sequence ID" value="CAF4406786.1"/>
    <property type="molecule type" value="Genomic_DNA"/>
</dbReference>
<evidence type="ECO:0000259" key="1">
    <source>
        <dbReference type="Pfam" id="PF21924"/>
    </source>
</evidence>
<accession>A0A821DPJ0</accession>
<dbReference type="InterPro" id="IPR014751">
    <property type="entry name" value="XRCC4-like_C"/>
</dbReference>
<name>A0A821DPJ0_9BILA</name>
<dbReference type="Pfam" id="PF21924">
    <property type="entry name" value="XRCC4_CC"/>
    <property type="match status" value="1"/>
</dbReference>
<dbReference type="EMBL" id="CAJOBS010000683">
    <property type="protein sequence ID" value="CAF4624567.1"/>
    <property type="molecule type" value="Genomic_DNA"/>
</dbReference>
<dbReference type="SUPFAM" id="SSF58022">
    <property type="entry name" value="XRCC4, C-terminal oligomerization domain"/>
    <property type="match status" value="1"/>
</dbReference>
<dbReference type="EMBL" id="CAJOBP010002868">
    <property type="protein sequence ID" value="CAF4378538.1"/>
    <property type="molecule type" value="Genomic_DNA"/>
</dbReference>
<protein>
    <recommendedName>
        <fullName evidence="1">XRCC4 coiled-coil domain-containing protein</fullName>
    </recommendedName>
</protein>
<evidence type="ECO:0000313" key="7">
    <source>
        <dbReference type="Proteomes" id="UP000663838"/>
    </source>
</evidence>
<feature type="domain" description="XRCC4 coiled-coil" evidence="1">
    <location>
        <begin position="23"/>
        <end position="81"/>
    </location>
</feature>
<dbReference type="Gene3D" id="1.20.5.370">
    <property type="match status" value="1"/>
</dbReference>
<dbReference type="EMBL" id="CAJOBR010000168">
    <property type="protein sequence ID" value="CAF4475113.1"/>
    <property type="molecule type" value="Genomic_DNA"/>
</dbReference>
<dbReference type="Proteomes" id="UP000663873">
    <property type="component" value="Unassembled WGS sequence"/>
</dbReference>
<proteinExistence type="predicted"/>
<dbReference type="InterPro" id="IPR053962">
    <property type="entry name" value="XRCC4_CC"/>
</dbReference>
<dbReference type="EMBL" id="CAJOBO010001064">
    <property type="protein sequence ID" value="CAF4332977.1"/>
    <property type="molecule type" value="Genomic_DNA"/>
</dbReference>
<dbReference type="Proteomes" id="UP000663848">
    <property type="component" value="Unassembled WGS sequence"/>
</dbReference>
<dbReference type="Proteomes" id="UP000663851">
    <property type="component" value="Unassembled WGS sequence"/>
</dbReference>